<evidence type="ECO:0000313" key="1">
    <source>
        <dbReference type="EMBL" id="KAF7398085.1"/>
    </source>
</evidence>
<reference evidence="1" key="1">
    <citation type="journal article" date="2020" name="G3 (Bethesda)">
        <title>High-Quality Assemblies for Three Invasive Social Wasps from the &lt;i&gt;Vespula&lt;/i&gt; Genus.</title>
        <authorList>
            <person name="Harrop T.W.R."/>
            <person name="Guhlin J."/>
            <person name="McLaughlin G.M."/>
            <person name="Permina E."/>
            <person name="Stockwell P."/>
            <person name="Gilligan J."/>
            <person name="Le Lec M.F."/>
            <person name="Gruber M.A.M."/>
            <person name="Quinn O."/>
            <person name="Lovegrove M."/>
            <person name="Duncan E.J."/>
            <person name="Remnant E.J."/>
            <person name="Van Eeckhoven J."/>
            <person name="Graham B."/>
            <person name="Knapp R.A."/>
            <person name="Langford K.W."/>
            <person name="Kronenberg Z."/>
            <person name="Press M.O."/>
            <person name="Eacker S.M."/>
            <person name="Wilson-Rankin E.E."/>
            <person name="Purcell J."/>
            <person name="Lester P.J."/>
            <person name="Dearden P.K."/>
        </authorList>
    </citation>
    <scope>NUCLEOTIDE SEQUENCE</scope>
    <source>
        <strain evidence="1">Volc-1</strain>
    </source>
</reference>
<comment type="caution">
    <text evidence="1">The sequence shown here is derived from an EMBL/GenBank/DDBJ whole genome shotgun (WGS) entry which is preliminary data.</text>
</comment>
<gene>
    <name evidence="1" type="ORF">H0235_016093</name>
</gene>
<name>A0A834N605_VESPE</name>
<accession>A0A834N605</accession>
<keyword evidence="2" id="KW-1185">Reference proteome</keyword>
<dbReference type="EMBL" id="JACSDY010000019">
    <property type="protein sequence ID" value="KAF7398085.1"/>
    <property type="molecule type" value="Genomic_DNA"/>
</dbReference>
<dbReference type="Proteomes" id="UP000600918">
    <property type="component" value="Unassembled WGS sequence"/>
</dbReference>
<proteinExistence type="predicted"/>
<sequence>MGDSRMRRMQAPGKALREYGLTLVNERTEGTGARKCLTRIRERLVDLDEGFPRSAGVRKITPISTLSPVAAPIVDDVNDGLLKKTLIQAGISRKASSRVPIFVKFPITQPRPKYVIMIVVVTAGKRASKSGLEAEARFTLARPRDRRLEGIE</sequence>
<dbReference type="AlphaFoldDB" id="A0A834N605"/>
<protein>
    <submittedName>
        <fullName evidence="1">Uncharacterized protein</fullName>
    </submittedName>
</protein>
<organism evidence="1 2">
    <name type="scientific">Vespula pensylvanica</name>
    <name type="common">Western yellow jacket</name>
    <name type="synonym">Wasp</name>
    <dbReference type="NCBI Taxonomy" id="30213"/>
    <lineage>
        <taxon>Eukaryota</taxon>
        <taxon>Metazoa</taxon>
        <taxon>Ecdysozoa</taxon>
        <taxon>Arthropoda</taxon>
        <taxon>Hexapoda</taxon>
        <taxon>Insecta</taxon>
        <taxon>Pterygota</taxon>
        <taxon>Neoptera</taxon>
        <taxon>Endopterygota</taxon>
        <taxon>Hymenoptera</taxon>
        <taxon>Apocrita</taxon>
        <taxon>Aculeata</taxon>
        <taxon>Vespoidea</taxon>
        <taxon>Vespidae</taxon>
        <taxon>Vespinae</taxon>
        <taxon>Vespula</taxon>
    </lineage>
</organism>
<evidence type="ECO:0000313" key="2">
    <source>
        <dbReference type="Proteomes" id="UP000600918"/>
    </source>
</evidence>